<dbReference type="InterPro" id="IPR015853">
    <property type="entry name" value="ABC_transpr_FbpC"/>
</dbReference>
<dbReference type="CDD" id="cd03259">
    <property type="entry name" value="ABC_Carb_Solutes_like"/>
    <property type="match status" value="1"/>
</dbReference>
<dbReference type="InterPro" id="IPR027417">
    <property type="entry name" value="P-loop_NTPase"/>
</dbReference>
<dbReference type="InterPro" id="IPR017871">
    <property type="entry name" value="ABC_transporter-like_CS"/>
</dbReference>
<keyword evidence="12" id="KW-0472">Membrane</keyword>
<evidence type="ECO:0000313" key="14">
    <source>
        <dbReference type="EMBL" id="KAB2655189.1"/>
    </source>
</evidence>
<evidence type="ECO:0000256" key="12">
    <source>
        <dbReference type="ARBA" id="ARBA00023136"/>
    </source>
</evidence>
<dbReference type="GO" id="GO:0005524">
    <property type="term" value="F:ATP binding"/>
    <property type="evidence" value="ECO:0007669"/>
    <property type="project" value="UniProtKB-KW"/>
</dbReference>
<evidence type="ECO:0000256" key="4">
    <source>
        <dbReference type="ARBA" id="ARBA00022475"/>
    </source>
</evidence>
<dbReference type="RefSeq" id="WP_151648502.1">
    <property type="nucleotide sequence ID" value="NZ_WBVY01000007.1"/>
</dbReference>
<dbReference type="SMART" id="SM00382">
    <property type="entry name" value="AAA"/>
    <property type="match status" value="1"/>
</dbReference>
<evidence type="ECO:0000256" key="9">
    <source>
        <dbReference type="ARBA" id="ARBA00022967"/>
    </source>
</evidence>
<evidence type="ECO:0000256" key="8">
    <source>
        <dbReference type="ARBA" id="ARBA00022840"/>
    </source>
</evidence>
<dbReference type="PROSITE" id="PS50893">
    <property type="entry name" value="ABC_TRANSPORTER_2"/>
    <property type="match status" value="1"/>
</dbReference>
<keyword evidence="11" id="KW-0406">Ion transport</keyword>
<dbReference type="SUPFAM" id="SSF52540">
    <property type="entry name" value="P-loop containing nucleoside triphosphate hydrolases"/>
    <property type="match status" value="1"/>
</dbReference>
<dbReference type="Gene3D" id="3.40.50.300">
    <property type="entry name" value="P-loop containing nucleotide triphosphate hydrolases"/>
    <property type="match status" value="1"/>
</dbReference>
<keyword evidence="7" id="KW-0547">Nucleotide-binding</keyword>
<keyword evidence="3" id="KW-0813">Transport</keyword>
<dbReference type="GO" id="GO:0016887">
    <property type="term" value="F:ATP hydrolysis activity"/>
    <property type="evidence" value="ECO:0007669"/>
    <property type="project" value="InterPro"/>
</dbReference>
<dbReference type="InterPro" id="IPR008995">
    <property type="entry name" value="Mo/tungstate-bd_C_term_dom"/>
</dbReference>
<comment type="subcellular location">
    <subcellularLocation>
        <location evidence="1">Cell inner membrane</location>
    </subcellularLocation>
</comment>
<keyword evidence="6" id="KW-0997">Cell inner membrane</keyword>
<evidence type="ECO:0000313" key="15">
    <source>
        <dbReference type="Proteomes" id="UP000460650"/>
    </source>
</evidence>
<dbReference type="AlphaFoldDB" id="A0A7V8B0S6"/>
<comment type="similarity">
    <text evidence="2">Belongs to the ABC transporter superfamily.</text>
</comment>
<dbReference type="GO" id="GO:0015697">
    <property type="term" value="P:quaternary ammonium group transport"/>
    <property type="evidence" value="ECO:0007669"/>
    <property type="project" value="UniProtKB-ARBA"/>
</dbReference>
<keyword evidence="9" id="KW-1278">Translocase</keyword>
<dbReference type="PANTHER" id="PTHR42781:SF4">
    <property type="entry name" value="SPERMIDINE_PUTRESCINE IMPORT ATP-BINDING PROTEIN POTA"/>
    <property type="match status" value="1"/>
</dbReference>
<dbReference type="InterPro" id="IPR050093">
    <property type="entry name" value="ABC_SmlMolc_Importer"/>
</dbReference>
<organism evidence="14 15">
    <name type="scientific">Brucella tritici</name>
    <dbReference type="NCBI Taxonomy" id="94626"/>
    <lineage>
        <taxon>Bacteria</taxon>
        <taxon>Pseudomonadati</taxon>
        <taxon>Pseudomonadota</taxon>
        <taxon>Alphaproteobacteria</taxon>
        <taxon>Hyphomicrobiales</taxon>
        <taxon>Brucellaceae</taxon>
        <taxon>Brucella/Ochrobactrum group</taxon>
        <taxon>Brucella</taxon>
    </lineage>
</organism>
<accession>A0A7V8B0S6</accession>
<comment type="caution">
    <text evidence="14">The sequence shown here is derived from an EMBL/GenBank/DDBJ whole genome shotgun (WGS) entry which is preliminary data.</text>
</comment>
<dbReference type="SUPFAM" id="SSF50331">
    <property type="entry name" value="MOP-like"/>
    <property type="match status" value="1"/>
</dbReference>
<dbReference type="GO" id="GO:0015408">
    <property type="term" value="F:ABC-type ferric iron transporter activity"/>
    <property type="evidence" value="ECO:0007669"/>
    <property type="project" value="InterPro"/>
</dbReference>
<sequence>MTNIHLCSVTKTFLDNVVLEGVSLDVRVGETMALLGPSGCGKTTLLRLIAGFERPDEGNISIGPVVVDSSDRFVPAENRHVGYVPQEGSLFPHLTVAGNIGYGVRKGTERIARTKEMLHLIGLEDSADKYPRQLSGGQQQRVALARALAPRPSLILLDEPFSALDIELRRRMSAEVMDLLRNLGTTTLLVTHDPAEAFSAADRVAVMQRGRVLQCGSPEEVYWKPASREAALLTGNAIFLEGKIWGDHAETVLGRIPIAENTVSDGTAATVFLRPEQIQISSDGKGALAIVHSTQFLGKHTGLTVSVDGFQLNLEVRKPVSDPTVLLHVDGVCRCY</sequence>
<evidence type="ECO:0000256" key="11">
    <source>
        <dbReference type="ARBA" id="ARBA00023065"/>
    </source>
</evidence>
<dbReference type="GO" id="GO:0043190">
    <property type="term" value="C:ATP-binding cassette (ABC) transporter complex"/>
    <property type="evidence" value="ECO:0007669"/>
    <property type="project" value="InterPro"/>
</dbReference>
<evidence type="ECO:0000256" key="6">
    <source>
        <dbReference type="ARBA" id="ARBA00022519"/>
    </source>
</evidence>
<evidence type="ECO:0000256" key="10">
    <source>
        <dbReference type="ARBA" id="ARBA00023004"/>
    </source>
</evidence>
<dbReference type="Proteomes" id="UP000460650">
    <property type="component" value="Unassembled WGS sequence"/>
</dbReference>
<protein>
    <submittedName>
        <fullName evidence="14">ABC transporter ATP-binding protein</fullName>
    </submittedName>
</protein>
<feature type="domain" description="ABC transporter" evidence="13">
    <location>
        <begin position="4"/>
        <end position="234"/>
    </location>
</feature>
<keyword evidence="4" id="KW-1003">Cell membrane</keyword>
<dbReference type="Pfam" id="PF08402">
    <property type="entry name" value="TOBE_2"/>
    <property type="match status" value="1"/>
</dbReference>
<evidence type="ECO:0000256" key="1">
    <source>
        <dbReference type="ARBA" id="ARBA00004533"/>
    </source>
</evidence>
<dbReference type="InterPro" id="IPR013611">
    <property type="entry name" value="Transp-assoc_OB_typ2"/>
</dbReference>
<dbReference type="EMBL" id="WBVY01000007">
    <property type="protein sequence ID" value="KAB2655189.1"/>
    <property type="molecule type" value="Genomic_DNA"/>
</dbReference>
<proteinExistence type="inferred from homology"/>
<evidence type="ECO:0000256" key="7">
    <source>
        <dbReference type="ARBA" id="ARBA00022741"/>
    </source>
</evidence>
<dbReference type="FunFam" id="3.40.50.300:FF:000425">
    <property type="entry name" value="Probable ABC transporter, ATP-binding subunit"/>
    <property type="match status" value="1"/>
</dbReference>
<dbReference type="PANTHER" id="PTHR42781">
    <property type="entry name" value="SPERMIDINE/PUTRESCINE IMPORT ATP-BINDING PROTEIN POTA"/>
    <property type="match status" value="1"/>
</dbReference>
<evidence type="ECO:0000256" key="3">
    <source>
        <dbReference type="ARBA" id="ARBA00022448"/>
    </source>
</evidence>
<dbReference type="PROSITE" id="PS00211">
    <property type="entry name" value="ABC_TRANSPORTER_1"/>
    <property type="match status" value="1"/>
</dbReference>
<evidence type="ECO:0000259" key="13">
    <source>
        <dbReference type="PROSITE" id="PS50893"/>
    </source>
</evidence>
<keyword evidence="8 14" id="KW-0067">ATP-binding</keyword>
<gene>
    <name evidence="14" type="ORF">F9K94_21800</name>
</gene>
<keyword evidence="10" id="KW-0408">Iron</keyword>
<name>A0A7V8B0S6_9HYPH</name>
<dbReference type="Pfam" id="PF00005">
    <property type="entry name" value="ABC_tran"/>
    <property type="match status" value="1"/>
</dbReference>
<dbReference type="InterPro" id="IPR003439">
    <property type="entry name" value="ABC_transporter-like_ATP-bd"/>
</dbReference>
<evidence type="ECO:0000256" key="5">
    <source>
        <dbReference type="ARBA" id="ARBA00022496"/>
    </source>
</evidence>
<evidence type="ECO:0000256" key="2">
    <source>
        <dbReference type="ARBA" id="ARBA00005417"/>
    </source>
</evidence>
<keyword evidence="5" id="KW-0410">Iron transport</keyword>
<dbReference type="InterPro" id="IPR003593">
    <property type="entry name" value="AAA+_ATPase"/>
</dbReference>
<reference evidence="14 15" key="1">
    <citation type="submission" date="2019-09" db="EMBL/GenBank/DDBJ databases">
        <title>Taxonomic organization of the family Brucellaceae based on a phylogenomic approach.</title>
        <authorList>
            <person name="Leclercq S."/>
            <person name="Cloeckaert A."/>
            <person name="Zygmunt M.S."/>
        </authorList>
    </citation>
    <scope>NUCLEOTIDE SEQUENCE [LARGE SCALE GENOMIC DNA]</scope>
    <source>
        <strain evidence="14 15">TA93</strain>
    </source>
</reference>